<reference evidence="3" key="1">
    <citation type="submission" date="2021-02" db="EMBL/GenBank/DDBJ databases">
        <authorList>
            <person name="Dougan E. K."/>
            <person name="Rhodes N."/>
            <person name="Thang M."/>
            <person name="Chan C."/>
        </authorList>
    </citation>
    <scope>NUCLEOTIDE SEQUENCE</scope>
</reference>
<organism evidence="3 4">
    <name type="scientific">Symbiodinium natans</name>
    <dbReference type="NCBI Taxonomy" id="878477"/>
    <lineage>
        <taxon>Eukaryota</taxon>
        <taxon>Sar</taxon>
        <taxon>Alveolata</taxon>
        <taxon>Dinophyceae</taxon>
        <taxon>Suessiales</taxon>
        <taxon>Symbiodiniaceae</taxon>
        <taxon>Symbiodinium</taxon>
    </lineage>
</organism>
<gene>
    <name evidence="3" type="ORF">SNAT2548_LOCUS32247</name>
</gene>
<dbReference type="AlphaFoldDB" id="A0A812UHN2"/>
<evidence type="ECO:0000313" key="3">
    <source>
        <dbReference type="EMBL" id="CAE7568013.1"/>
    </source>
</evidence>
<keyword evidence="1" id="KW-1133">Transmembrane helix</keyword>
<feature type="chain" id="PRO_5032480319" evidence="2">
    <location>
        <begin position="25"/>
        <end position="143"/>
    </location>
</feature>
<name>A0A812UHN2_9DINO</name>
<feature type="signal peptide" evidence="2">
    <location>
        <begin position="1"/>
        <end position="24"/>
    </location>
</feature>
<keyword evidence="2" id="KW-0732">Signal</keyword>
<dbReference type="OrthoDB" id="434620at2759"/>
<protein>
    <submittedName>
        <fullName evidence="3">Uncharacterized protein</fullName>
    </submittedName>
</protein>
<dbReference type="Proteomes" id="UP000604046">
    <property type="component" value="Unassembled WGS sequence"/>
</dbReference>
<dbReference type="EMBL" id="CAJNDS010002701">
    <property type="protein sequence ID" value="CAE7568013.1"/>
    <property type="molecule type" value="Genomic_DNA"/>
</dbReference>
<comment type="caution">
    <text evidence="3">The sequence shown here is derived from an EMBL/GenBank/DDBJ whole genome shotgun (WGS) entry which is preliminary data.</text>
</comment>
<sequence length="143" mass="15267">MANQQTRKIRVLPTLFALGALVSPLAFVAAPGKSGSEVPLAPIAAGLVAVANPFQAAYAELPPLEDIPLEEIGQTRSGKLDMESDTFFGISFPIWLFVIGGAVLWAVTWVLSIKPAKDAEGTYKTYIGGGALRLQYFRASAMR</sequence>
<evidence type="ECO:0000256" key="2">
    <source>
        <dbReference type="SAM" id="SignalP"/>
    </source>
</evidence>
<proteinExistence type="predicted"/>
<keyword evidence="1" id="KW-0472">Membrane</keyword>
<keyword evidence="4" id="KW-1185">Reference proteome</keyword>
<evidence type="ECO:0000256" key="1">
    <source>
        <dbReference type="SAM" id="Phobius"/>
    </source>
</evidence>
<evidence type="ECO:0000313" key="4">
    <source>
        <dbReference type="Proteomes" id="UP000604046"/>
    </source>
</evidence>
<feature type="transmembrane region" description="Helical" evidence="1">
    <location>
        <begin position="87"/>
        <end position="111"/>
    </location>
</feature>
<accession>A0A812UHN2</accession>
<keyword evidence="1" id="KW-0812">Transmembrane</keyword>